<dbReference type="PROSITE" id="PS50853">
    <property type="entry name" value="FN3"/>
    <property type="match status" value="4"/>
</dbReference>
<sequence>MVAERCDGYLDCSDGSDERNCTDDTIVYKVQNLQWTADFSGAVTLTWARPKRMSSTSCVYNVYYRTVGESIWKVLETHSNKTNSVLKVLKPDCTYQVKVQVQCLSRVYNTNDFITLRAPEGLPDAPFNLQLSLKKEAEGVVTGCWSPPVNAHGLIREFIVEYSRSGSKEWSSLRTTKNYTEIKNLQVNALYTVRVAAVTSRGVGNWSDSKSITTIKGKVIPPPVIRVEGYTEDSISFSLKMNTNIKVSGYVVNIYWTFDTHRQEKRTLTIEGEKSIQKVANLTAQTPYEISAWAKTELGDSPLSFVHVMTGGTRPAAPSLKARAINQTAVECNWTGPRNVVYGIFYATSFLELYRSPHNTTTTSHNITVIVQRDEQYLFLVRVMSPYQGPPSDYVVVKMIPDNRLPPRHLHSVLTGKTFAVIKWESPYDSPDQDMLYAVAVKDLVRKTDKIYKVKTRNSTVEYTIKKLEPGGKYHVIVQLGNMSKESSMKINTVPLSAPDALKIITENDHILLFWKSLALKESNFNESRGYEIHMFDSLMNSTAYLGNTTENFFKVSNLKIGHNYSFTVRARCLYSGQMCGEPATLLYDELGTGKTLTSSPLPQLTLIKASEADPRRSYYNITQPITWWLSVLAGQDGRNHPAIFRCEYCGNLAMFGWVWSINTPLGHCTSNMGRNVALVANSAFHPPCSVGEDSSASKTDKSTDVAAIVVPILFVLLVTLGIGFIVLYTRHRRLQSSFTAFANSHYSSRLGSAIFSSGDDLGTWNLGILVGSDLVWKIPL</sequence>
<dbReference type="Pfam" id="PF00041">
    <property type="entry name" value="fn3"/>
    <property type="match status" value="2"/>
</dbReference>
<dbReference type="FunFam" id="2.60.40.10:FF:000404">
    <property type="entry name" value="Sortilin related receptor 1"/>
    <property type="match status" value="1"/>
</dbReference>
<dbReference type="GO" id="GO:0016020">
    <property type="term" value="C:membrane"/>
    <property type="evidence" value="ECO:0007669"/>
    <property type="project" value="UniProtKB-SubCell"/>
</dbReference>
<keyword evidence="2" id="KW-1133">Transmembrane helix</keyword>
<reference evidence="4" key="2">
    <citation type="submission" date="2025-08" db="UniProtKB">
        <authorList>
            <consortium name="Ensembl"/>
        </authorList>
    </citation>
    <scope>IDENTIFICATION</scope>
</reference>
<dbReference type="SUPFAM" id="SSF49265">
    <property type="entry name" value="Fibronectin type III"/>
    <property type="match status" value="3"/>
</dbReference>
<dbReference type="Ensembl" id="ENSAPLT00000019102.1">
    <property type="protein sequence ID" value="ENSAPLP00000028418.1"/>
    <property type="gene ID" value="ENSAPLG00000013286.2"/>
</dbReference>
<protein>
    <recommendedName>
        <fullName evidence="3">Fibronectin type-III domain-containing protein</fullName>
    </recommendedName>
</protein>
<dbReference type="InterPro" id="IPR057841">
    <property type="entry name" value="FN3_SORL1"/>
</dbReference>
<dbReference type="InterPro" id="IPR050713">
    <property type="entry name" value="RTP_Phos/Ushers"/>
</dbReference>
<dbReference type="OMA" id="FECANGM"/>
<evidence type="ECO:0000256" key="1">
    <source>
        <dbReference type="ARBA" id="ARBA00023157"/>
    </source>
</evidence>
<dbReference type="AlphaFoldDB" id="A0A493TRB8"/>
<dbReference type="InterPro" id="IPR036055">
    <property type="entry name" value="LDL_receptor-like_sf"/>
</dbReference>
<evidence type="ECO:0000313" key="4">
    <source>
        <dbReference type="Ensembl" id="ENSAPLP00000028418.1"/>
    </source>
</evidence>
<dbReference type="CDD" id="cd00063">
    <property type="entry name" value="FN3"/>
    <property type="match status" value="5"/>
</dbReference>
<dbReference type="FunFam" id="2.60.40.10:FF:001616">
    <property type="entry name" value="Sortilin related receptor 1"/>
    <property type="match status" value="1"/>
</dbReference>
<dbReference type="InterPro" id="IPR002172">
    <property type="entry name" value="LDrepeatLR_classA_rpt"/>
</dbReference>
<dbReference type="InterPro" id="IPR013783">
    <property type="entry name" value="Ig-like_fold"/>
</dbReference>
<dbReference type="Gene3D" id="2.60.40.10">
    <property type="entry name" value="Immunoglobulins"/>
    <property type="match status" value="5"/>
</dbReference>
<dbReference type="Gene3D" id="4.10.400.10">
    <property type="entry name" value="Low-density Lipoprotein Receptor"/>
    <property type="match status" value="1"/>
</dbReference>
<reference evidence="4 5" key="1">
    <citation type="submission" date="2017-10" db="EMBL/GenBank/DDBJ databases">
        <title>A new Pekin duck reference genome.</title>
        <authorList>
            <person name="Hou Z.-C."/>
            <person name="Zhou Z.-K."/>
            <person name="Zhu F."/>
            <person name="Hou S.-S."/>
        </authorList>
    </citation>
    <scope>NUCLEOTIDE SEQUENCE [LARGE SCALE GENOMIC DNA]</scope>
</reference>
<dbReference type="STRING" id="8840.ENSAPLP00000028418"/>
<dbReference type="SMART" id="SM00060">
    <property type="entry name" value="FN3"/>
    <property type="match status" value="6"/>
</dbReference>
<keyword evidence="2" id="KW-0472">Membrane</keyword>
<name>A0A493TRB8_ANAPP</name>
<proteinExistence type="predicted"/>
<dbReference type="CDD" id="cd00112">
    <property type="entry name" value="LDLa"/>
    <property type="match status" value="1"/>
</dbReference>
<dbReference type="Proteomes" id="UP000016666">
    <property type="component" value="Chromosome 25"/>
</dbReference>
<dbReference type="FunFam" id="2.60.40.10:FF:000416">
    <property type="entry name" value="Sortilin related receptor 1"/>
    <property type="match status" value="1"/>
</dbReference>
<feature type="transmembrane region" description="Helical" evidence="2">
    <location>
        <begin position="706"/>
        <end position="729"/>
    </location>
</feature>
<evidence type="ECO:0000256" key="2">
    <source>
        <dbReference type="SAM" id="Phobius"/>
    </source>
</evidence>
<keyword evidence="1" id="KW-1015">Disulfide bond</keyword>
<keyword evidence="2" id="KW-0812">Transmembrane</keyword>
<feature type="domain" description="Fibronectin type-III" evidence="3">
    <location>
        <begin position="29"/>
        <end position="121"/>
    </location>
</feature>
<dbReference type="Pfam" id="PF25814">
    <property type="entry name" value="fn3_SORL1"/>
    <property type="match status" value="1"/>
</dbReference>
<dbReference type="SUPFAM" id="SSF57424">
    <property type="entry name" value="LDL receptor-like module"/>
    <property type="match status" value="1"/>
</dbReference>
<dbReference type="InterPro" id="IPR003961">
    <property type="entry name" value="FN3_dom"/>
</dbReference>
<accession>A0A493TRB8</accession>
<evidence type="ECO:0000313" key="5">
    <source>
        <dbReference type="Proteomes" id="UP000016666"/>
    </source>
</evidence>
<dbReference type="InterPro" id="IPR036116">
    <property type="entry name" value="FN3_sf"/>
</dbReference>
<feature type="domain" description="Fibronectin type-III" evidence="3">
    <location>
        <begin position="125"/>
        <end position="217"/>
    </location>
</feature>
<reference evidence="4" key="3">
    <citation type="submission" date="2025-09" db="UniProtKB">
        <authorList>
            <consortium name="Ensembl"/>
        </authorList>
    </citation>
    <scope>IDENTIFICATION</scope>
</reference>
<organism evidence="4 5">
    <name type="scientific">Anas platyrhynchos platyrhynchos</name>
    <name type="common">Northern mallard</name>
    <dbReference type="NCBI Taxonomy" id="8840"/>
    <lineage>
        <taxon>Eukaryota</taxon>
        <taxon>Metazoa</taxon>
        <taxon>Chordata</taxon>
        <taxon>Craniata</taxon>
        <taxon>Vertebrata</taxon>
        <taxon>Euteleostomi</taxon>
        <taxon>Archelosauria</taxon>
        <taxon>Archosauria</taxon>
        <taxon>Dinosauria</taxon>
        <taxon>Saurischia</taxon>
        <taxon>Theropoda</taxon>
        <taxon>Coelurosauria</taxon>
        <taxon>Aves</taxon>
        <taxon>Neognathae</taxon>
        <taxon>Galloanserae</taxon>
        <taxon>Anseriformes</taxon>
        <taxon>Anatidae</taxon>
        <taxon>Anatinae</taxon>
        <taxon>Anas</taxon>
    </lineage>
</organism>
<dbReference type="PANTHER" id="PTHR46957:SF3">
    <property type="entry name" value="CYTOKINE RECEPTOR"/>
    <property type="match status" value="1"/>
</dbReference>
<dbReference type="GeneTree" id="ENSGT01030000234563"/>
<feature type="domain" description="Fibronectin type-III" evidence="3">
    <location>
        <begin position="406"/>
        <end position="501"/>
    </location>
</feature>
<feature type="domain" description="Fibronectin type-III" evidence="3">
    <location>
        <begin position="221"/>
        <end position="316"/>
    </location>
</feature>
<evidence type="ECO:0000259" key="3">
    <source>
        <dbReference type="PROSITE" id="PS50853"/>
    </source>
</evidence>
<dbReference type="FunFam" id="2.60.40.10:FF:000461">
    <property type="entry name" value="Sortilin related receptor 1"/>
    <property type="match status" value="1"/>
</dbReference>
<keyword evidence="5" id="KW-1185">Reference proteome</keyword>
<dbReference type="PANTHER" id="PTHR46957">
    <property type="entry name" value="CYTOKINE RECEPTOR"/>
    <property type="match status" value="1"/>
</dbReference>